<proteinExistence type="predicted"/>
<gene>
    <name evidence="2" type="ORF">SAMN02745166_00890</name>
</gene>
<dbReference type="Gene3D" id="2.60.40.2250">
    <property type="match status" value="1"/>
</dbReference>
<dbReference type="EMBL" id="FUYE01000002">
    <property type="protein sequence ID" value="SKA82302.1"/>
    <property type="molecule type" value="Genomic_DNA"/>
</dbReference>
<organism evidence="2 3">
    <name type="scientific">Prosthecobacter debontii</name>
    <dbReference type="NCBI Taxonomy" id="48467"/>
    <lineage>
        <taxon>Bacteria</taxon>
        <taxon>Pseudomonadati</taxon>
        <taxon>Verrucomicrobiota</taxon>
        <taxon>Verrucomicrobiia</taxon>
        <taxon>Verrucomicrobiales</taxon>
        <taxon>Verrucomicrobiaceae</taxon>
        <taxon>Prosthecobacter</taxon>
    </lineage>
</organism>
<keyword evidence="3" id="KW-1185">Reference proteome</keyword>
<dbReference type="SUPFAM" id="SSF54001">
    <property type="entry name" value="Cysteine proteinases"/>
    <property type="match status" value="1"/>
</dbReference>
<dbReference type="OrthoDB" id="9787782at2"/>
<evidence type="ECO:0000259" key="1">
    <source>
        <dbReference type="SMART" id="SM00460"/>
    </source>
</evidence>
<dbReference type="GO" id="GO:0006508">
    <property type="term" value="P:proteolysis"/>
    <property type="evidence" value="ECO:0007669"/>
    <property type="project" value="UniProtKB-KW"/>
</dbReference>
<dbReference type="InterPro" id="IPR038765">
    <property type="entry name" value="Papain-like_cys_pep_sf"/>
</dbReference>
<dbReference type="Pfam" id="PF01841">
    <property type="entry name" value="Transglut_core"/>
    <property type="match status" value="1"/>
</dbReference>
<dbReference type="Pfam" id="PF21295">
    <property type="entry name" value="Bact_transglu_N_2"/>
    <property type="match status" value="1"/>
</dbReference>
<dbReference type="Gene3D" id="3.10.620.30">
    <property type="match status" value="1"/>
</dbReference>
<dbReference type="STRING" id="48467.SAMN02745166_00890"/>
<reference evidence="3" key="1">
    <citation type="submission" date="2017-02" db="EMBL/GenBank/DDBJ databases">
        <authorList>
            <person name="Varghese N."/>
            <person name="Submissions S."/>
        </authorList>
    </citation>
    <scope>NUCLEOTIDE SEQUENCE [LARGE SCALE GENOMIC DNA]</scope>
    <source>
        <strain evidence="3">ATCC 700200</strain>
    </source>
</reference>
<dbReference type="PANTHER" id="PTHR33490">
    <property type="entry name" value="BLR5614 PROTEIN-RELATED"/>
    <property type="match status" value="1"/>
</dbReference>
<dbReference type="GO" id="GO:0008233">
    <property type="term" value="F:peptidase activity"/>
    <property type="evidence" value="ECO:0007669"/>
    <property type="project" value="UniProtKB-KW"/>
</dbReference>
<keyword evidence="2" id="KW-0378">Hydrolase</keyword>
<dbReference type="AlphaFoldDB" id="A0A1T4WY72"/>
<feature type="domain" description="Transglutaminase-like" evidence="1">
    <location>
        <begin position="161"/>
        <end position="221"/>
    </location>
</feature>
<sequence>MTFKIITELDYSTQGQLSFLLNIRAQRNSQQRVLEERFTLIPQMPHLEKTDEVTGNRFDLITADLPGLYHIRYEAVVENKPVHVSASDLAETEVQDLQLDVLGCLYASRYCQSDRLGNLAAQQFGHLETPLKKVQAVMAWIAEHIAYVSGSTNASTSAVDSLVERRGVCRDFAHLGIAMCRALNIPARYFTGYAHDLQPPDFHACFETWIDHRWLLWDATGLASPDAVVRIGTGRDAADVSVCTSFGPLMLERQSVSCQVIDPDYQKMTPEQLEHVFISHS</sequence>
<dbReference type="SMART" id="SM00460">
    <property type="entry name" value="TGc"/>
    <property type="match status" value="1"/>
</dbReference>
<evidence type="ECO:0000313" key="2">
    <source>
        <dbReference type="EMBL" id="SKA82302.1"/>
    </source>
</evidence>
<protein>
    <submittedName>
        <fullName evidence="2">Transglutaminase-like enzyme, putative cysteine protease</fullName>
    </submittedName>
</protein>
<dbReference type="InterPro" id="IPR048930">
    <property type="entry name" value="Bact_transglu_N_2"/>
</dbReference>
<dbReference type="Proteomes" id="UP000190774">
    <property type="component" value="Unassembled WGS sequence"/>
</dbReference>
<keyword evidence="2" id="KW-0645">Protease</keyword>
<evidence type="ECO:0000313" key="3">
    <source>
        <dbReference type="Proteomes" id="UP000190774"/>
    </source>
</evidence>
<dbReference type="PANTHER" id="PTHR33490:SF12">
    <property type="entry name" value="BLL5557 PROTEIN"/>
    <property type="match status" value="1"/>
</dbReference>
<accession>A0A1T4WY72</accession>
<name>A0A1T4WY72_9BACT</name>
<dbReference type="RefSeq" id="WP_078812085.1">
    <property type="nucleotide sequence ID" value="NZ_FUYE01000002.1"/>
</dbReference>
<dbReference type="InterPro" id="IPR002931">
    <property type="entry name" value="Transglutaminase-like"/>
</dbReference>